<keyword evidence="1" id="KW-0675">Receptor</keyword>
<comment type="caution">
    <text evidence="1">The sequence shown here is derived from an EMBL/GenBank/DDBJ whole genome shotgun (WGS) entry which is preliminary data.</text>
</comment>
<protein>
    <submittedName>
        <fullName evidence="1">Receptor-like kinase</fullName>
    </submittedName>
</protein>
<keyword evidence="1" id="KW-0808">Transferase</keyword>
<dbReference type="PANTHER" id="PTHR36617">
    <property type="entry name" value="PROTEIN, PUTATIVE-RELATED"/>
    <property type="match status" value="1"/>
</dbReference>
<dbReference type="AlphaFoldDB" id="A0A2K3MCP9"/>
<keyword evidence="1" id="KW-0418">Kinase</keyword>
<name>A0A2K3MCP9_TRIPR</name>
<gene>
    <name evidence="1" type="ORF">L195_g044654</name>
</gene>
<proteinExistence type="predicted"/>
<dbReference type="PANTHER" id="PTHR36617:SF5">
    <property type="entry name" value="OS05G0421675 PROTEIN"/>
    <property type="match status" value="1"/>
</dbReference>
<dbReference type="Proteomes" id="UP000236291">
    <property type="component" value="Unassembled WGS sequence"/>
</dbReference>
<evidence type="ECO:0000313" key="1">
    <source>
        <dbReference type="EMBL" id="PNX88548.1"/>
    </source>
</evidence>
<reference evidence="1 2" key="2">
    <citation type="journal article" date="2017" name="Front. Plant Sci.">
        <title>Gene Classification and Mining of Molecular Markers Useful in Red Clover (Trifolium pratense) Breeding.</title>
        <authorList>
            <person name="Istvanek J."/>
            <person name="Dluhosova J."/>
            <person name="Dluhos P."/>
            <person name="Patkova L."/>
            <person name="Nedelnik J."/>
            <person name="Repkova J."/>
        </authorList>
    </citation>
    <scope>NUCLEOTIDE SEQUENCE [LARGE SCALE GENOMIC DNA]</scope>
    <source>
        <strain evidence="2">cv. Tatra</strain>
        <tissue evidence="1">Young leaves</tissue>
    </source>
</reference>
<evidence type="ECO:0000313" key="2">
    <source>
        <dbReference type="Proteomes" id="UP000236291"/>
    </source>
</evidence>
<dbReference type="GO" id="GO:0016301">
    <property type="term" value="F:kinase activity"/>
    <property type="evidence" value="ECO:0007669"/>
    <property type="project" value="UniProtKB-KW"/>
</dbReference>
<accession>A0A2K3MCP9</accession>
<sequence length="142" mass="16676">MDIESLWFRVLAARYGMEGGRVKEGGWRWSAWWREIVRIRECADGVRWFRESVSKKVGDGSDTLFWTDSWLGDSALCVRFGRLFELTENKSATVAEMSLLGWGVGGQEWAWRRRLWVWEEEMLGECQTLLLTISLQTRTLHR</sequence>
<dbReference type="EMBL" id="ASHM01056990">
    <property type="protein sequence ID" value="PNX88548.1"/>
    <property type="molecule type" value="Genomic_DNA"/>
</dbReference>
<reference evidence="1 2" key="1">
    <citation type="journal article" date="2014" name="Am. J. Bot.">
        <title>Genome assembly and annotation for red clover (Trifolium pratense; Fabaceae).</title>
        <authorList>
            <person name="Istvanek J."/>
            <person name="Jaros M."/>
            <person name="Krenek A."/>
            <person name="Repkova J."/>
        </authorList>
    </citation>
    <scope>NUCLEOTIDE SEQUENCE [LARGE SCALE GENOMIC DNA]</scope>
    <source>
        <strain evidence="2">cv. Tatra</strain>
        <tissue evidence="1">Young leaves</tissue>
    </source>
</reference>
<organism evidence="1 2">
    <name type="scientific">Trifolium pratense</name>
    <name type="common">Red clover</name>
    <dbReference type="NCBI Taxonomy" id="57577"/>
    <lineage>
        <taxon>Eukaryota</taxon>
        <taxon>Viridiplantae</taxon>
        <taxon>Streptophyta</taxon>
        <taxon>Embryophyta</taxon>
        <taxon>Tracheophyta</taxon>
        <taxon>Spermatophyta</taxon>
        <taxon>Magnoliopsida</taxon>
        <taxon>eudicotyledons</taxon>
        <taxon>Gunneridae</taxon>
        <taxon>Pentapetalae</taxon>
        <taxon>rosids</taxon>
        <taxon>fabids</taxon>
        <taxon>Fabales</taxon>
        <taxon>Fabaceae</taxon>
        <taxon>Papilionoideae</taxon>
        <taxon>50 kb inversion clade</taxon>
        <taxon>NPAAA clade</taxon>
        <taxon>Hologalegina</taxon>
        <taxon>IRL clade</taxon>
        <taxon>Trifolieae</taxon>
        <taxon>Trifolium</taxon>
    </lineage>
</organism>